<accession>A0ABR8UR50</accession>
<dbReference type="PANTHER" id="PTHR33164">
    <property type="entry name" value="TRANSCRIPTIONAL REGULATOR, MARR FAMILY"/>
    <property type="match status" value="1"/>
</dbReference>
<evidence type="ECO:0000313" key="3">
    <source>
        <dbReference type="Proteomes" id="UP000609874"/>
    </source>
</evidence>
<dbReference type="PROSITE" id="PS50995">
    <property type="entry name" value="HTH_MARR_2"/>
    <property type="match status" value="1"/>
</dbReference>
<dbReference type="SMART" id="SM00347">
    <property type="entry name" value="HTH_MARR"/>
    <property type="match status" value="1"/>
</dbReference>
<protein>
    <submittedName>
        <fullName evidence="2">MarR family transcriptional regulator</fullName>
    </submittedName>
</protein>
<keyword evidence="3" id="KW-1185">Reference proteome</keyword>
<organism evidence="2 3">
    <name type="scientific">Arthrobacter gallicola</name>
    <dbReference type="NCBI Taxonomy" id="2762225"/>
    <lineage>
        <taxon>Bacteria</taxon>
        <taxon>Bacillati</taxon>
        <taxon>Actinomycetota</taxon>
        <taxon>Actinomycetes</taxon>
        <taxon>Micrococcales</taxon>
        <taxon>Micrococcaceae</taxon>
        <taxon>Arthrobacter</taxon>
    </lineage>
</organism>
<dbReference type="Gene3D" id="1.10.10.10">
    <property type="entry name" value="Winged helix-like DNA-binding domain superfamily/Winged helix DNA-binding domain"/>
    <property type="match status" value="1"/>
</dbReference>
<dbReference type="PANTHER" id="PTHR33164:SF99">
    <property type="entry name" value="MARR FAMILY REGULATORY PROTEIN"/>
    <property type="match status" value="1"/>
</dbReference>
<proteinExistence type="predicted"/>
<dbReference type="Pfam" id="PF12802">
    <property type="entry name" value="MarR_2"/>
    <property type="match status" value="1"/>
</dbReference>
<feature type="domain" description="HTH marR-type" evidence="1">
    <location>
        <begin position="1"/>
        <end position="132"/>
    </location>
</feature>
<evidence type="ECO:0000259" key="1">
    <source>
        <dbReference type="PROSITE" id="PS50995"/>
    </source>
</evidence>
<evidence type="ECO:0000313" key="2">
    <source>
        <dbReference type="EMBL" id="MBD7995030.1"/>
    </source>
</evidence>
<dbReference type="InterPro" id="IPR039422">
    <property type="entry name" value="MarR/SlyA-like"/>
</dbReference>
<dbReference type="EMBL" id="JACSQD010000002">
    <property type="protein sequence ID" value="MBD7995030.1"/>
    <property type="molecule type" value="Genomic_DNA"/>
</dbReference>
<sequence length="145" mass="15958">MGQLLGRLLAEFRRELLAEAEAHGYGDIRPAHLQITGNVGTKGIRLTRLAARAQLSLAATSELVNELQSLGYLAREPDPTDARAKLIVPTARGRRMLAEASAKVTEMERDWAAHTGEHRFEEAMLTLQDILDARKEAERAKGSDS</sequence>
<dbReference type="InterPro" id="IPR036388">
    <property type="entry name" value="WH-like_DNA-bd_sf"/>
</dbReference>
<dbReference type="Proteomes" id="UP000609874">
    <property type="component" value="Unassembled WGS sequence"/>
</dbReference>
<comment type="caution">
    <text evidence="2">The sequence shown here is derived from an EMBL/GenBank/DDBJ whole genome shotgun (WGS) entry which is preliminary data.</text>
</comment>
<dbReference type="InterPro" id="IPR036390">
    <property type="entry name" value="WH_DNA-bd_sf"/>
</dbReference>
<name>A0ABR8UR50_9MICC</name>
<gene>
    <name evidence="2" type="ORF">H9639_06950</name>
</gene>
<reference evidence="2 3" key="1">
    <citation type="submission" date="2020-08" db="EMBL/GenBank/DDBJ databases">
        <title>A Genomic Blueprint of the Chicken Gut Microbiome.</title>
        <authorList>
            <person name="Gilroy R."/>
            <person name="Ravi A."/>
            <person name="Getino M."/>
            <person name="Pursley I."/>
            <person name="Horton D.L."/>
            <person name="Alikhan N.-F."/>
            <person name="Baker D."/>
            <person name="Gharbi K."/>
            <person name="Hall N."/>
            <person name="Watson M."/>
            <person name="Adriaenssens E.M."/>
            <person name="Foster-Nyarko E."/>
            <person name="Jarju S."/>
            <person name="Secka A."/>
            <person name="Antonio M."/>
            <person name="Oren A."/>
            <person name="Chaudhuri R."/>
            <person name="La Ragione R.M."/>
            <person name="Hildebrand F."/>
            <person name="Pallen M.J."/>
        </authorList>
    </citation>
    <scope>NUCLEOTIDE SEQUENCE [LARGE SCALE GENOMIC DNA]</scope>
    <source>
        <strain evidence="2 3">Sa2CUA1</strain>
    </source>
</reference>
<dbReference type="InterPro" id="IPR000835">
    <property type="entry name" value="HTH_MarR-typ"/>
</dbReference>
<dbReference type="SUPFAM" id="SSF46785">
    <property type="entry name" value="Winged helix' DNA-binding domain"/>
    <property type="match status" value="1"/>
</dbReference>